<accession>A0A8T0R6W1</accession>
<dbReference type="Proteomes" id="UP000823388">
    <property type="component" value="Chromosome 6K"/>
</dbReference>
<evidence type="ECO:0000313" key="2">
    <source>
        <dbReference type="EMBL" id="KAG2581431.1"/>
    </source>
</evidence>
<gene>
    <name evidence="2" type="ORF">PVAP13_6KG030535</name>
</gene>
<feature type="region of interest" description="Disordered" evidence="1">
    <location>
        <begin position="207"/>
        <end position="234"/>
    </location>
</feature>
<sequence>MMMKTNNREGEKKSKKKIKSRRPRPPAALTNRAAPLPVVPPSPLTAAETPPPASSPSPSRRRRPRLPAIGRPTPRVPLLGWRPRRWRGVEWRSARARAGRLRQAVRNPITLASLPGPRAEYSSSRRCEVSYGSILLSKPSTNPYSIDALWRRRGASRARSRGHGGGRRSRRVAGRSWSRGHGGWRRSRIAADQVWSRGHGGEVVEQHAKHGAADTEAPQWSRRAAGRARSCGHGGGVVEERAEVTVSTVVEDHRERPAKWYAPPEAASCDAAAAYRSRGDEPPTPTSVWVRSFSIGIVNAQLT</sequence>
<organism evidence="2 3">
    <name type="scientific">Panicum virgatum</name>
    <name type="common">Blackwell switchgrass</name>
    <dbReference type="NCBI Taxonomy" id="38727"/>
    <lineage>
        <taxon>Eukaryota</taxon>
        <taxon>Viridiplantae</taxon>
        <taxon>Streptophyta</taxon>
        <taxon>Embryophyta</taxon>
        <taxon>Tracheophyta</taxon>
        <taxon>Spermatophyta</taxon>
        <taxon>Magnoliopsida</taxon>
        <taxon>Liliopsida</taxon>
        <taxon>Poales</taxon>
        <taxon>Poaceae</taxon>
        <taxon>PACMAD clade</taxon>
        <taxon>Panicoideae</taxon>
        <taxon>Panicodae</taxon>
        <taxon>Paniceae</taxon>
        <taxon>Panicinae</taxon>
        <taxon>Panicum</taxon>
        <taxon>Panicum sect. Hiantes</taxon>
    </lineage>
</organism>
<feature type="compositionally biased region" description="Basic residues" evidence="1">
    <location>
        <begin position="154"/>
        <end position="173"/>
    </location>
</feature>
<name>A0A8T0R6W1_PANVG</name>
<proteinExistence type="predicted"/>
<evidence type="ECO:0000256" key="1">
    <source>
        <dbReference type="SAM" id="MobiDB-lite"/>
    </source>
</evidence>
<protein>
    <submittedName>
        <fullName evidence="2">Uncharacterized protein</fullName>
    </submittedName>
</protein>
<feature type="compositionally biased region" description="Basic and acidic residues" evidence="1">
    <location>
        <begin position="1"/>
        <end position="12"/>
    </location>
</feature>
<feature type="region of interest" description="Disordered" evidence="1">
    <location>
        <begin position="154"/>
        <end position="183"/>
    </location>
</feature>
<dbReference type="EMBL" id="CM029047">
    <property type="protein sequence ID" value="KAG2581431.1"/>
    <property type="molecule type" value="Genomic_DNA"/>
</dbReference>
<comment type="caution">
    <text evidence="2">The sequence shown here is derived from an EMBL/GenBank/DDBJ whole genome shotgun (WGS) entry which is preliminary data.</text>
</comment>
<feature type="region of interest" description="Disordered" evidence="1">
    <location>
        <begin position="1"/>
        <end position="77"/>
    </location>
</feature>
<feature type="compositionally biased region" description="Basic residues" evidence="1">
    <location>
        <begin position="13"/>
        <end position="24"/>
    </location>
</feature>
<feature type="compositionally biased region" description="Pro residues" evidence="1">
    <location>
        <begin position="37"/>
        <end position="55"/>
    </location>
</feature>
<keyword evidence="3" id="KW-1185">Reference proteome</keyword>
<dbReference type="AlphaFoldDB" id="A0A8T0R6W1"/>
<evidence type="ECO:0000313" key="3">
    <source>
        <dbReference type="Proteomes" id="UP000823388"/>
    </source>
</evidence>
<reference evidence="2" key="1">
    <citation type="submission" date="2020-05" db="EMBL/GenBank/DDBJ databases">
        <title>WGS assembly of Panicum virgatum.</title>
        <authorList>
            <person name="Lovell J.T."/>
            <person name="Jenkins J."/>
            <person name="Shu S."/>
            <person name="Juenger T.E."/>
            <person name="Schmutz J."/>
        </authorList>
    </citation>
    <scope>NUCLEOTIDE SEQUENCE</scope>
    <source>
        <strain evidence="2">AP13</strain>
    </source>
</reference>